<dbReference type="InterPro" id="IPR019906">
    <property type="entry name" value="Ribosomal_uL6_bac-type"/>
</dbReference>
<dbReference type="GO" id="GO:0019843">
    <property type="term" value="F:rRNA binding"/>
    <property type="evidence" value="ECO:0007669"/>
    <property type="project" value="UniProtKB-UniRule"/>
</dbReference>
<name>A0A1M6G997_9FIRM</name>
<dbReference type="Gene3D" id="3.90.930.12">
    <property type="entry name" value="Ribosomal protein L6, alpha-beta domain"/>
    <property type="match status" value="2"/>
</dbReference>
<dbReference type="OrthoDB" id="9805007at2"/>
<keyword evidence="3 6" id="KW-0694">RNA-binding</keyword>
<dbReference type="Pfam" id="PF00347">
    <property type="entry name" value="Ribosomal_L6"/>
    <property type="match status" value="2"/>
</dbReference>
<evidence type="ECO:0000256" key="6">
    <source>
        <dbReference type="HAMAP-Rule" id="MF_01365"/>
    </source>
</evidence>
<keyword evidence="11" id="KW-1185">Reference proteome</keyword>
<keyword evidence="2 6" id="KW-0699">rRNA-binding</keyword>
<proteinExistence type="inferred from homology"/>
<dbReference type="PIRSF" id="PIRSF002162">
    <property type="entry name" value="Ribosomal_L6"/>
    <property type="match status" value="1"/>
</dbReference>
<dbReference type="InterPro" id="IPR002358">
    <property type="entry name" value="Ribosomal_uL6_CS"/>
</dbReference>
<dbReference type="AlphaFoldDB" id="A0A1M6G997"/>
<dbReference type="RefSeq" id="WP_072868788.1">
    <property type="nucleotide sequence ID" value="NZ_FQZM01000018.1"/>
</dbReference>
<dbReference type="PRINTS" id="PR00059">
    <property type="entry name" value="RIBOSOMALL6"/>
</dbReference>
<evidence type="ECO:0000256" key="1">
    <source>
        <dbReference type="ARBA" id="ARBA00009356"/>
    </source>
</evidence>
<dbReference type="PANTHER" id="PTHR11655">
    <property type="entry name" value="60S/50S RIBOSOMAL PROTEIN L6/L9"/>
    <property type="match status" value="1"/>
</dbReference>
<protein>
    <recommendedName>
        <fullName evidence="6">Large ribosomal subunit protein uL6</fullName>
    </recommendedName>
</protein>
<dbReference type="InterPro" id="IPR036789">
    <property type="entry name" value="Ribosomal_uL6-like_a/b-dom_sf"/>
</dbReference>
<dbReference type="InterPro" id="IPR020040">
    <property type="entry name" value="Ribosomal_uL6_a/b-dom"/>
</dbReference>
<dbReference type="Proteomes" id="UP000184529">
    <property type="component" value="Unassembled WGS sequence"/>
</dbReference>
<dbReference type="NCBIfam" id="TIGR03654">
    <property type="entry name" value="L6_bact"/>
    <property type="match status" value="1"/>
</dbReference>
<organism evidence="10 11">
    <name type="scientific">Desulfofundulus thermosubterraneus DSM 16057</name>
    <dbReference type="NCBI Taxonomy" id="1121432"/>
    <lineage>
        <taxon>Bacteria</taxon>
        <taxon>Bacillati</taxon>
        <taxon>Bacillota</taxon>
        <taxon>Clostridia</taxon>
        <taxon>Eubacteriales</taxon>
        <taxon>Peptococcaceae</taxon>
        <taxon>Desulfofundulus</taxon>
    </lineage>
</organism>
<feature type="domain" description="Large ribosomal subunit protein uL6 alpha-beta" evidence="9">
    <location>
        <begin position="91"/>
        <end position="165"/>
    </location>
</feature>
<dbReference type="GO" id="GO:0003735">
    <property type="term" value="F:structural constituent of ribosome"/>
    <property type="evidence" value="ECO:0007669"/>
    <property type="project" value="UniProtKB-UniRule"/>
</dbReference>
<comment type="function">
    <text evidence="6 8">This protein binds to the 23S rRNA, and is important in its secondary structure. It is located near the subunit interface in the base of the L7/L12 stalk, and near the tRNA binding site of the peptidyltransferase center.</text>
</comment>
<gene>
    <name evidence="6" type="primary">rplF</name>
    <name evidence="10" type="ORF">SAMN02745219_01680</name>
</gene>
<evidence type="ECO:0000256" key="4">
    <source>
        <dbReference type="ARBA" id="ARBA00022980"/>
    </source>
</evidence>
<dbReference type="EMBL" id="FQZM01000018">
    <property type="protein sequence ID" value="SHJ06492.1"/>
    <property type="molecule type" value="Genomic_DNA"/>
</dbReference>
<reference evidence="11" key="1">
    <citation type="submission" date="2016-11" db="EMBL/GenBank/DDBJ databases">
        <authorList>
            <person name="Varghese N."/>
            <person name="Submissions S."/>
        </authorList>
    </citation>
    <scope>NUCLEOTIDE SEQUENCE [LARGE SCALE GENOMIC DNA]</scope>
    <source>
        <strain evidence="11">DSM 16057</strain>
    </source>
</reference>
<dbReference type="HAMAP" id="MF_01365_B">
    <property type="entry name" value="Ribosomal_uL6_B"/>
    <property type="match status" value="1"/>
</dbReference>
<dbReference type="SUPFAM" id="SSF56053">
    <property type="entry name" value="Ribosomal protein L6"/>
    <property type="match status" value="2"/>
</dbReference>
<dbReference type="GO" id="GO:0022625">
    <property type="term" value="C:cytosolic large ribosomal subunit"/>
    <property type="evidence" value="ECO:0007669"/>
    <property type="project" value="UniProtKB-UniRule"/>
</dbReference>
<dbReference type="InterPro" id="IPR000702">
    <property type="entry name" value="Ribosomal_uL6-like"/>
</dbReference>
<comment type="subunit">
    <text evidence="6">Part of the 50S ribosomal subunit.</text>
</comment>
<evidence type="ECO:0000313" key="10">
    <source>
        <dbReference type="EMBL" id="SHJ06492.1"/>
    </source>
</evidence>
<dbReference type="PROSITE" id="PS00525">
    <property type="entry name" value="RIBOSOMAL_L6_1"/>
    <property type="match status" value="1"/>
</dbReference>
<evidence type="ECO:0000256" key="5">
    <source>
        <dbReference type="ARBA" id="ARBA00023274"/>
    </source>
</evidence>
<sequence length="183" mass="20109">MSRIGKKPIALPQGVDVQIEGNTVRIKGPKGQLEREFHRDMRIRLDEEGRLVVERPSDEKNHRSLHGLTRTLLANMVEGVTKGFAKTLELVGVGYRATKQGNKLVLSVGYSHPVEIVPPPGLEIEVPAPNKIVVKGTDKEKVGALAAVIRGVREPEPYKGKGIRYENEQIRRKAGKAGGKGKK</sequence>
<evidence type="ECO:0000256" key="7">
    <source>
        <dbReference type="RuleBase" id="RU003869"/>
    </source>
</evidence>
<evidence type="ECO:0000313" key="11">
    <source>
        <dbReference type="Proteomes" id="UP000184529"/>
    </source>
</evidence>
<evidence type="ECO:0000259" key="9">
    <source>
        <dbReference type="Pfam" id="PF00347"/>
    </source>
</evidence>
<evidence type="ECO:0000256" key="8">
    <source>
        <dbReference type="RuleBase" id="RU003870"/>
    </source>
</evidence>
<accession>A0A1M6G997</accession>
<dbReference type="STRING" id="1121432.SAMN02745219_01680"/>
<keyword evidence="4 6" id="KW-0689">Ribosomal protein</keyword>
<evidence type="ECO:0000256" key="2">
    <source>
        <dbReference type="ARBA" id="ARBA00022730"/>
    </source>
</evidence>
<dbReference type="FunFam" id="3.90.930.12:FF:000001">
    <property type="entry name" value="50S ribosomal protein L6"/>
    <property type="match status" value="1"/>
</dbReference>
<dbReference type="GO" id="GO:0002181">
    <property type="term" value="P:cytoplasmic translation"/>
    <property type="evidence" value="ECO:0007669"/>
    <property type="project" value="TreeGrafter"/>
</dbReference>
<feature type="domain" description="Large ribosomal subunit protein uL6 alpha-beta" evidence="9">
    <location>
        <begin position="12"/>
        <end position="83"/>
    </location>
</feature>
<dbReference type="PANTHER" id="PTHR11655:SF14">
    <property type="entry name" value="LARGE RIBOSOMAL SUBUNIT PROTEIN UL6M"/>
    <property type="match status" value="1"/>
</dbReference>
<comment type="similarity">
    <text evidence="1 6 7">Belongs to the universal ribosomal protein uL6 family.</text>
</comment>
<dbReference type="FunFam" id="3.90.930.12:FF:000002">
    <property type="entry name" value="50S ribosomal protein L6"/>
    <property type="match status" value="1"/>
</dbReference>
<evidence type="ECO:0000256" key="3">
    <source>
        <dbReference type="ARBA" id="ARBA00022884"/>
    </source>
</evidence>
<keyword evidence="5 6" id="KW-0687">Ribonucleoprotein</keyword>